<dbReference type="Gene3D" id="2.170.130.10">
    <property type="entry name" value="TonB-dependent receptor, plug domain"/>
    <property type="match status" value="1"/>
</dbReference>
<keyword evidence="4 10" id="KW-0812">Transmembrane</keyword>
<evidence type="ECO:0000256" key="1">
    <source>
        <dbReference type="ARBA" id="ARBA00004571"/>
    </source>
</evidence>
<dbReference type="Pfam" id="PF07715">
    <property type="entry name" value="Plug"/>
    <property type="match status" value="1"/>
</dbReference>
<keyword evidence="9 10" id="KW-0998">Cell outer membrane</keyword>
<dbReference type="InterPro" id="IPR037066">
    <property type="entry name" value="Plug_dom_sf"/>
</dbReference>
<dbReference type="NCBIfam" id="TIGR04057">
    <property type="entry name" value="SusC_RagA_signa"/>
    <property type="match status" value="1"/>
</dbReference>
<dbReference type="InterPro" id="IPR036942">
    <property type="entry name" value="Beta-barrel_TonB_sf"/>
</dbReference>
<feature type="domain" description="TonB-dependent receptor plug" evidence="14">
    <location>
        <begin position="119"/>
        <end position="241"/>
    </location>
</feature>
<dbReference type="NCBIfam" id="TIGR04056">
    <property type="entry name" value="OMP_RagA_SusC"/>
    <property type="match status" value="1"/>
</dbReference>
<keyword evidence="8" id="KW-0675">Receptor</keyword>
<proteinExistence type="inferred from homology"/>
<comment type="subcellular location">
    <subcellularLocation>
        <location evidence="1 10">Cell outer membrane</location>
        <topology evidence="1 10">Multi-pass membrane protein</topology>
    </subcellularLocation>
</comment>
<evidence type="ECO:0000256" key="11">
    <source>
        <dbReference type="RuleBase" id="RU003357"/>
    </source>
</evidence>
<keyword evidence="3 10" id="KW-1134">Transmembrane beta strand</keyword>
<dbReference type="InterPro" id="IPR039426">
    <property type="entry name" value="TonB-dep_rcpt-like"/>
</dbReference>
<evidence type="ECO:0000256" key="8">
    <source>
        <dbReference type="ARBA" id="ARBA00023170"/>
    </source>
</evidence>
<dbReference type="Gene3D" id="2.40.170.20">
    <property type="entry name" value="TonB-dependent receptor, beta-barrel domain"/>
    <property type="match status" value="1"/>
</dbReference>
<dbReference type="Pfam" id="PF00593">
    <property type="entry name" value="TonB_dep_Rec_b-barrel"/>
    <property type="match status" value="1"/>
</dbReference>
<dbReference type="Pfam" id="PF13715">
    <property type="entry name" value="CarbopepD_reg_2"/>
    <property type="match status" value="1"/>
</dbReference>
<feature type="chain" id="PRO_5019338543" evidence="12">
    <location>
        <begin position="24"/>
        <end position="1130"/>
    </location>
</feature>
<dbReference type="Gene3D" id="2.60.40.1120">
    <property type="entry name" value="Carboxypeptidase-like, regulatory domain"/>
    <property type="match status" value="1"/>
</dbReference>
<dbReference type="InterPro" id="IPR000531">
    <property type="entry name" value="Beta-barrel_TonB"/>
</dbReference>
<dbReference type="PROSITE" id="PS52016">
    <property type="entry name" value="TONB_DEPENDENT_REC_3"/>
    <property type="match status" value="1"/>
</dbReference>
<dbReference type="OrthoDB" id="9768177at2"/>
<evidence type="ECO:0000256" key="9">
    <source>
        <dbReference type="ARBA" id="ARBA00023237"/>
    </source>
</evidence>
<keyword evidence="5 12" id="KW-0732">Signal</keyword>
<dbReference type="GO" id="GO:0015344">
    <property type="term" value="F:siderophore uptake transmembrane transporter activity"/>
    <property type="evidence" value="ECO:0007669"/>
    <property type="project" value="TreeGrafter"/>
</dbReference>
<dbReference type="InterPro" id="IPR008969">
    <property type="entry name" value="CarboxyPept-like_regulatory"/>
</dbReference>
<keyword evidence="7 10" id="KW-0472">Membrane</keyword>
<dbReference type="SUPFAM" id="SSF49464">
    <property type="entry name" value="Carboxypeptidase regulatory domain-like"/>
    <property type="match status" value="1"/>
</dbReference>
<feature type="domain" description="TonB-dependent receptor-like beta-barrel" evidence="13">
    <location>
        <begin position="458"/>
        <end position="934"/>
    </location>
</feature>
<dbReference type="RefSeq" id="WP_120271780.1">
    <property type="nucleotide sequence ID" value="NZ_RAPN01000001.1"/>
</dbReference>
<evidence type="ECO:0000256" key="10">
    <source>
        <dbReference type="PROSITE-ProRule" id="PRU01360"/>
    </source>
</evidence>
<protein>
    <submittedName>
        <fullName evidence="15">TonB-linked SusC/RagA family outer membrane protein</fullName>
    </submittedName>
</protein>
<comment type="caution">
    <text evidence="15">The sequence shown here is derived from an EMBL/GenBank/DDBJ whole genome shotgun (WGS) entry which is preliminary data.</text>
</comment>
<evidence type="ECO:0000256" key="5">
    <source>
        <dbReference type="ARBA" id="ARBA00022729"/>
    </source>
</evidence>
<evidence type="ECO:0000256" key="4">
    <source>
        <dbReference type="ARBA" id="ARBA00022692"/>
    </source>
</evidence>
<evidence type="ECO:0000313" key="15">
    <source>
        <dbReference type="EMBL" id="RKD90369.1"/>
    </source>
</evidence>
<dbReference type="GO" id="GO:0044718">
    <property type="term" value="P:siderophore transmembrane transport"/>
    <property type="evidence" value="ECO:0007669"/>
    <property type="project" value="TreeGrafter"/>
</dbReference>
<keyword evidence="6 11" id="KW-0798">TonB box</keyword>
<gene>
    <name evidence="15" type="ORF">BC643_0706</name>
</gene>
<name>A0A419W4J4_9BACT</name>
<dbReference type="InterPro" id="IPR012910">
    <property type="entry name" value="Plug_dom"/>
</dbReference>
<keyword evidence="2 10" id="KW-0813">Transport</keyword>
<feature type="signal peptide" evidence="12">
    <location>
        <begin position="1"/>
        <end position="23"/>
    </location>
</feature>
<evidence type="ECO:0000256" key="12">
    <source>
        <dbReference type="SAM" id="SignalP"/>
    </source>
</evidence>
<evidence type="ECO:0000256" key="3">
    <source>
        <dbReference type="ARBA" id="ARBA00022452"/>
    </source>
</evidence>
<comment type="similarity">
    <text evidence="10 11">Belongs to the TonB-dependent receptor family.</text>
</comment>
<organism evidence="15 16">
    <name type="scientific">Mangrovibacterium diazotrophicum</name>
    <dbReference type="NCBI Taxonomy" id="1261403"/>
    <lineage>
        <taxon>Bacteria</taxon>
        <taxon>Pseudomonadati</taxon>
        <taxon>Bacteroidota</taxon>
        <taxon>Bacteroidia</taxon>
        <taxon>Marinilabiliales</taxon>
        <taxon>Prolixibacteraceae</taxon>
        <taxon>Mangrovibacterium</taxon>
    </lineage>
</organism>
<evidence type="ECO:0000259" key="14">
    <source>
        <dbReference type="Pfam" id="PF07715"/>
    </source>
</evidence>
<evidence type="ECO:0000313" key="16">
    <source>
        <dbReference type="Proteomes" id="UP000283387"/>
    </source>
</evidence>
<dbReference type="InterPro" id="IPR023996">
    <property type="entry name" value="TonB-dep_OMP_SusC/RagA"/>
</dbReference>
<dbReference type="InterPro" id="IPR023997">
    <property type="entry name" value="TonB-dep_OMP_SusC/RagA_CS"/>
</dbReference>
<dbReference type="SUPFAM" id="SSF56935">
    <property type="entry name" value="Porins"/>
    <property type="match status" value="1"/>
</dbReference>
<evidence type="ECO:0000259" key="13">
    <source>
        <dbReference type="Pfam" id="PF00593"/>
    </source>
</evidence>
<dbReference type="GO" id="GO:0009279">
    <property type="term" value="C:cell outer membrane"/>
    <property type="evidence" value="ECO:0007669"/>
    <property type="project" value="UniProtKB-SubCell"/>
</dbReference>
<keyword evidence="16" id="KW-1185">Reference proteome</keyword>
<evidence type="ECO:0000256" key="7">
    <source>
        <dbReference type="ARBA" id="ARBA00023136"/>
    </source>
</evidence>
<dbReference type="PANTHER" id="PTHR30069">
    <property type="entry name" value="TONB-DEPENDENT OUTER MEMBRANE RECEPTOR"/>
    <property type="match status" value="1"/>
</dbReference>
<dbReference type="EMBL" id="RAPN01000001">
    <property type="protein sequence ID" value="RKD90369.1"/>
    <property type="molecule type" value="Genomic_DNA"/>
</dbReference>
<reference evidence="15 16" key="1">
    <citation type="submission" date="2018-09" db="EMBL/GenBank/DDBJ databases">
        <title>Genomic Encyclopedia of Archaeal and Bacterial Type Strains, Phase II (KMG-II): from individual species to whole genera.</title>
        <authorList>
            <person name="Goeker M."/>
        </authorList>
    </citation>
    <scope>NUCLEOTIDE SEQUENCE [LARGE SCALE GENOMIC DNA]</scope>
    <source>
        <strain evidence="15 16">DSM 27148</strain>
    </source>
</reference>
<dbReference type="AlphaFoldDB" id="A0A419W4J4"/>
<accession>A0A419W4J4</accession>
<evidence type="ECO:0000256" key="6">
    <source>
        <dbReference type="ARBA" id="ARBA00023077"/>
    </source>
</evidence>
<evidence type="ECO:0000256" key="2">
    <source>
        <dbReference type="ARBA" id="ARBA00022448"/>
    </source>
</evidence>
<dbReference type="Proteomes" id="UP000283387">
    <property type="component" value="Unassembled WGS sequence"/>
</dbReference>
<sequence>MKKGLLQTLIVGLFAFISISSYAQSRVTGTVKSSDGELLPGASVVIKGTSIGVITDFEGRYNIEVPQSDVVLLFSFVGMDAKEEPLQGRLSVDVILQTSSIGVDEVVVTALGISRASKSLGYSVSEVSGENLENATQENVLNALSGKVPGVTINSTGAAGSSVSMVIRGATSLTSDNQPLFVIDGVPVNNTLNNVSSIGSDNNVDYGNAISDLNSNDIESMSILKGPSAAALYGSRAGNGVVLITTKKGKKAKGLGVSISSSTVLDIPYKYVDTQSLFANGSRPYTPTNYPSNSYGSMVIAEDASGWVGPELNKGYTAIQWPYTPEELESGIPVSKELKSYNNAENFFETGITSTNSVSVANQTDKINYRVSFTNMQNKGYIPNSDLHKNSISSNISLNLTDNFTISSVINYSKNGSDNRPAGNRGANPLQALYNINSHINVLDMKDYWEEGKEGIQQSSPYTWGDYDSREFNNPYFLANEVNNSFNRDRIFGNIDASWQITPDLSVKARYAHDEFKEKRETKIAYSYTEEANGAYGIINLERFERNTDFLVTYKKRLDEVDFSVSAGGNAMYQKGSNNYMTTKSGGSGLITPGIYSLTNISPDNLDYGSSWWEKAIYSVYALASFGYKDMVYLDLTARNDWSSTLPEDNRSFFYPSASLSLLLNNMLALPSDVSLLKLRGGWAQVGNDTDPYKLYPVLGNEGAWGNVTRLSASGELLSPDLKPEIQTSYEFGADLNFYDSRLRLSGTWYHSDNKNQVLSIDLPASSGASSKQINAGLISAKGWEATLGLTPIANSNWKWDLNFSFTRNRTILKELADGMTYIKLWGDAKGGAYTWVGDEIGQIIDRKMVRVEDPDSEYYGYPILDSDGYDQSNSKVYDDDGNRVAPVIGNFNPDLMVGLQTSLSYKRFTLSANFDWRIGGQFVSQTLRYGESDLHSQRWLDRTLKLNNLDDIPAYLKEHADEYLSPDGMFYVVVGGPTADTGGFEHTEGGITLNDGVFMPGVYEDDNGNYVENLGGGDTKYVRYQDFYGWSYTRTATFDADFIKLRDVSITYKIPEKIYSSIGIQNASISVFSRNLILWTKAKINIDPENAFQPESSTQASGIQFKQGIERYNVNPWVIPVGLKLNLNF</sequence>
<dbReference type="PANTHER" id="PTHR30069:SF29">
    <property type="entry name" value="HEMOGLOBIN AND HEMOGLOBIN-HAPTOGLOBIN-BINDING PROTEIN 1-RELATED"/>
    <property type="match status" value="1"/>
</dbReference>